<dbReference type="SUPFAM" id="SSF52172">
    <property type="entry name" value="CheY-like"/>
    <property type="match status" value="1"/>
</dbReference>
<dbReference type="PANTHER" id="PTHR42872">
    <property type="entry name" value="PROTEIN-GLUTAMATE METHYLESTERASE/PROTEIN-GLUTAMINE GLUTAMINASE"/>
    <property type="match status" value="1"/>
</dbReference>
<evidence type="ECO:0000313" key="12">
    <source>
        <dbReference type="Proteomes" id="UP000248395"/>
    </source>
</evidence>
<comment type="similarity">
    <text evidence="6">Belongs to the CheB family.</text>
</comment>
<evidence type="ECO:0000256" key="4">
    <source>
        <dbReference type="ARBA" id="ARBA00022801"/>
    </source>
</evidence>
<comment type="catalytic activity">
    <reaction evidence="5 6">
        <text>[protein]-L-glutamate 5-O-methyl ester + H2O = L-glutamyl-[protein] + methanol + H(+)</text>
        <dbReference type="Rhea" id="RHEA:23236"/>
        <dbReference type="Rhea" id="RHEA-COMP:10208"/>
        <dbReference type="Rhea" id="RHEA-COMP:10311"/>
        <dbReference type="ChEBI" id="CHEBI:15377"/>
        <dbReference type="ChEBI" id="CHEBI:15378"/>
        <dbReference type="ChEBI" id="CHEBI:17790"/>
        <dbReference type="ChEBI" id="CHEBI:29973"/>
        <dbReference type="ChEBI" id="CHEBI:82795"/>
        <dbReference type="EC" id="3.1.1.61"/>
    </reaction>
</comment>
<dbReference type="SMART" id="SM00448">
    <property type="entry name" value="REC"/>
    <property type="match status" value="1"/>
</dbReference>
<dbReference type="GO" id="GO:0050568">
    <property type="term" value="F:protein-glutamine glutaminase activity"/>
    <property type="evidence" value="ECO:0007669"/>
    <property type="project" value="UniProtKB-UniRule"/>
</dbReference>
<proteinExistence type="inferred from homology"/>
<keyword evidence="2 6" id="KW-0145">Chemotaxis</keyword>
<dbReference type="Pfam" id="PF00072">
    <property type="entry name" value="Response_reg"/>
    <property type="match status" value="1"/>
</dbReference>
<dbReference type="OrthoDB" id="9793421at2"/>
<dbReference type="InterPro" id="IPR000673">
    <property type="entry name" value="Sig_transdc_resp-reg_Me-estase"/>
</dbReference>
<accession>A0A318IVQ1</accession>
<comment type="caution">
    <text evidence="11">The sequence shown here is derived from an EMBL/GenBank/DDBJ whole genome shotgun (WGS) entry which is preliminary data.</text>
</comment>
<dbReference type="Pfam" id="PF01339">
    <property type="entry name" value="CheB_methylest"/>
    <property type="match status" value="1"/>
</dbReference>
<dbReference type="EMBL" id="QJKC01000038">
    <property type="protein sequence ID" value="PXX38017.1"/>
    <property type="molecule type" value="Genomic_DNA"/>
</dbReference>
<keyword evidence="12" id="KW-1185">Reference proteome</keyword>
<comment type="PTM">
    <text evidence="6">Phosphorylated by CheA. Phosphorylation of the N-terminal regulatory domain activates the methylesterase activity.</text>
</comment>
<gene>
    <name evidence="6" type="primary">cheB</name>
    <name evidence="11" type="ORF">DFR38_13810</name>
</gene>
<feature type="active site" evidence="6 7">
    <location>
        <position position="173"/>
    </location>
</feature>
<dbReference type="EC" id="3.5.1.44" evidence="6"/>
<dbReference type="NCBIfam" id="NF009206">
    <property type="entry name" value="PRK12555.1"/>
    <property type="match status" value="1"/>
</dbReference>
<evidence type="ECO:0000256" key="3">
    <source>
        <dbReference type="ARBA" id="ARBA00022553"/>
    </source>
</evidence>
<feature type="active site" evidence="6 7">
    <location>
        <position position="199"/>
    </location>
</feature>
<organism evidence="11 12">
    <name type="scientific">Aquitalea magnusonii</name>
    <dbReference type="NCBI Taxonomy" id="332411"/>
    <lineage>
        <taxon>Bacteria</taxon>
        <taxon>Pseudomonadati</taxon>
        <taxon>Pseudomonadota</taxon>
        <taxon>Betaproteobacteria</taxon>
        <taxon>Neisseriales</taxon>
        <taxon>Chromobacteriaceae</taxon>
        <taxon>Aquitalea</taxon>
    </lineage>
</organism>
<evidence type="ECO:0000259" key="10">
    <source>
        <dbReference type="PROSITE" id="PS50122"/>
    </source>
</evidence>
<dbReference type="GO" id="GO:0005737">
    <property type="term" value="C:cytoplasm"/>
    <property type="evidence" value="ECO:0007669"/>
    <property type="project" value="UniProtKB-SubCell"/>
</dbReference>
<evidence type="ECO:0000256" key="8">
    <source>
        <dbReference type="PROSITE-ProRule" id="PRU00169"/>
    </source>
</evidence>
<evidence type="ECO:0000313" key="11">
    <source>
        <dbReference type="EMBL" id="PXX38017.1"/>
    </source>
</evidence>
<dbReference type="InterPro" id="IPR008248">
    <property type="entry name" value="CheB-like"/>
</dbReference>
<sequence length="359" mass="38434">MSAAAGRKIRIVVVDDSALIRSLLTTIINEAPDMEVVATASDPIVARERIRETSPDMITLDVEMPRMDGLEFLRRLMRLRPTPVLMISSLTQSGSETTLSALELGAVDFLPKPTLDVSNTMQSYADDIRDKIRMVAAARLRRPSLFAASAAAAPPRVAPALLRQNAIIAVGASTGGTDAIKEFLEKLPAGCPPVLIVQHMPEGFTLSFARRLDKLCAMQVKEAEDGEPLLRGVAYVAPGHSHMRLGQGTQGFVICLDQSPPVNRHRPSVDVLFASLAAQAAAQTVAVIMTGMGKDGAQGMLQLRQAGAITFAQDEASCVVYGMPREAVAQGGVMHVQPLSQLADKVMDCLRLPHDRAGP</sequence>
<dbReference type="Proteomes" id="UP000248395">
    <property type="component" value="Unassembled WGS sequence"/>
</dbReference>
<dbReference type="PROSITE" id="PS50110">
    <property type="entry name" value="RESPONSE_REGULATORY"/>
    <property type="match status" value="1"/>
</dbReference>
<dbReference type="PROSITE" id="PS50122">
    <property type="entry name" value="CHEB"/>
    <property type="match status" value="1"/>
</dbReference>
<evidence type="ECO:0000256" key="5">
    <source>
        <dbReference type="ARBA" id="ARBA00048267"/>
    </source>
</evidence>
<dbReference type="HAMAP" id="MF_00099">
    <property type="entry name" value="CheB_chemtxs"/>
    <property type="match status" value="1"/>
</dbReference>
<dbReference type="Gene3D" id="3.40.50.180">
    <property type="entry name" value="Methylesterase CheB, C-terminal domain"/>
    <property type="match status" value="1"/>
</dbReference>
<dbReference type="CDD" id="cd17541">
    <property type="entry name" value="REC_CheB-like"/>
    <property type="match status" value="1"/>
</dbReference>
<comment type="function">
    <text evidence="6">Involved in chemotaxis. Part of a chemotaxis signal transduction system that modulates chemotaxis in response to various stimuli. Catalyzes the demethylation of specific methylglutamate residues introduced into the chemoreceptors (methyl-accepting chemotaxis proteins or MCP) by CheR. Also mediates the irreversible deamidation of specific glutamine residues to glutamic acid.</text>
</comment>
<dbReference type="PANTHER" id="PTHR42872:SF6">
    <property type="entry name" value="PROTEIN-GLUTAMATE METHYLESTERASE_PROTEIN-GLUTAMINE GLUTAMINASE"/>
    <property type="match status" value="1"/>
</dbReference>
<feature type="modified residue" description="4-aspartylphosphate" evidence="6 8">
    <location>
        <position position="61"/>
    </location>
</feature>
<feature type="active site" evidence="6 7">
    <location>
        <position position="295"/>
    </location>
</feature>
<dbReference type="Gene3D" id="3.40.50.2300">
    <property type="match status" value="1"/>
</dbReference>
<dbReference type="SUPFAM" id="SSF52738">
    <property type="entry name" value="Methylesterase CheB, C-terminal domain"/>
    <property type="match status" value="1"/>
</dbReference>
<evidence type="ECO:0000256" key="7">
    <source>
        <dbReference type="PROSITE-ProRule" id="PRU00050"/>
    </source>
</evidence>
<dbReference type="EC" id="3.1.1.61" evidence="6"/>
<dbReference type="InterPro" id="IPR035909">
    <property type="entry name" value="CheB_C"/>
</dbReference>
<comment type="catalytic activity">
    <reaction evidence="6">
        <text>L-glutaminyl-[protein] + H2O = L-glutamyl-[protein] + NH4(+)</text>
        <dbReference type="Rhea" id="RHEA:16441"/>
        <dbReference type="Rhea" id="RHEA-COMP:10207"/>
        <dbReference type="Rhea" id="RHEA-COMP:10208"/>
        <dbReference type="ChEBI" id="CHEBI:15377"/>
        <dbReference type="ChEBI" id="CHEBI:28938"/>
        <dbReference type="ChEBI" id="CHEBI:29973"/>
        <dbReference type="ChEBI" id="CHEBI:30011"/>
        <dbReference type="EC" id="3.5.1.44"/>
    </reaction>
</comment>
<dbReference type="AlphaFoldDB" id="A0A318IVQ1"/>
<evidence type="ECO:0000256" key="1">
    <source>
        <dbReference type="ARBA" id="ARBA00022490"/>
    </source>
</evidence>
<dbReference type="PIRSF" id="PIRSF000876">
    <property type="entry name" value="RR_chemtxs_CheB"/>
    <property type="match status" value="1"/>
</dbReference>
<dbReference type="CDD" id="cd16432">
    <property type="entry name" value="CheB_Rec"/>
    <property type="match status" value="1"/>
</dbReference>
<keyword evidence="1 6" id="KW-0963">Cytoplasm</keyword>
<name>A0A318IVQ1_9NEIS</name>
<comment type="domain">
    <text evidence="6">Contains a C-terminal catalytic domain, and an N-terminal region which modulates catalytic activity.</text>
</comment>
<dbReference type="GO" id="GO:0006935">
    <property type="term" value="P:chemotaxis"/>
    <property type="evidence" value="ECO:0007669"/>
    <property type="project" value="UniProtKB-UniRule"/>
</dbReference>
<protein>
    <recommendedName>
        <fullName evidence="6">Protein-glutamate methylesterase/protein-glutamine glutaminase</fullName>
        <ecNumber evidence="6">3.1.1.61</ecNumber>
        <ecNumber evidence="6">3.5.1.44</ecNumber>
    </recommendedName>
</protein>
<evidence type="ECO:0000259" key="9">
    <source>
        <dbReference type="PROSITE" id="PS50110"/>
    </source>
</evidence>
<evidence type="ECO:0000256" key="6">
    <source>
        <dbReference type="HAMAP-Rule" id="MF_00099"/>
    </source>
</evidence>
<reference evidence="11 12" key="1">
    <citation type="submission" date="2018-05" db="EMBL/GenBank/DDBJ databases">
        <title>Genomic Encyclopedia of Type Strains, Phase IV (KMG-IV): sequencing the most valuable type-strain genomes for metagenomic binning, comparative biology and taxonomic classification.</title>
        <authorList>
            <person name="Goeker M."/>
        </authorList>
    </citation>
    <scope>NUCLEOTIDE SEQUENCE [LARGE SCALE GENOMIC DNA]</scope>
    <source>
        <strain evidence="11 12">DSM 25134</strain>
    </source>
</reference>
<evidence type="ECO:0000256" key="2">
    <source>
        <dbReference type="ARBA" id="ARBA00022500"/>
    </source>
</evidence>
<feature type="domain" description="Response regulatory" evidence="9">
    <location>
        <begin position="10"/>
        <end position="127"/>
    </location>
</feature>
<keyword evidence="3 6" id="KW-0597">Phosphoprotein</keyword>
<dbReference type="InterPro" id="IPR011006">
    <property type="entry name" value="CheY-like_superfamily"/>
</dbReference>
<dbReference type="NCBIfam" id="NF001965">
    <property type="entry name" value="PRK00742.1"/>
    <property type="match status" value="1"/>
</dbReference>
<comment type="subcellular location">
    <subcellularLocation>
        <location evidence="6">Cytoplasm</location>
    </subcellularLocation>
</comment>
<dbReference type="RefSeq" id="WP_110313873.1">
    <property type="nucleotide sequence ID" value="NZ_QJKC01000038.1"/>
</dbReference>
<keyword evidence="4 6" id="KW-0378">Hydrolase</keyword>
<dbReference type="GO" id="GO:0000156">
    <property type="term" value="F:phosphorelay response regulator activity"/>
    <property type="evidence" value="ECO:0007669"/>
    <property type="project" value="InterPro"/>
</dbReference>
<dbReference type="InterPro" id="IPR001789">
    <property type="entry name" value="Sig_transdc_resp-reg_receiver"/>
</dbReference>
<dbReference type="GO" id="GO:0008984">
    <property type="term" value="F:protein-glutamate methylesterase activity"/>
    <property type="evidence" value="ECO:0007669"/>
    <property type="project" value="UniProtKB-UniRule"/>
</dbReference>
<feature type="domain" description="CheB-type methylesterase" evidence="10">
    <location>
        <begin position="161"/>
        <end position="353"/>
    </location>
</feature>